<evidence type="ECO:0000256" key="12">
    <source>
        <dbReference type="ARBA" id="ARBA00023014"/>
    </source>
</evidence>
<feature type="binding site" evidence="17">
    <location>
        <position position="9"/>
    </location>
    <ligand>
        <name>[4Fe-4S] cluster</name>
        <dbReference type="ChEBI" id="CHEBI:49883"/>
    </ligand>
</feature>
<dbReference type="STRING" id="1122195.SAMN02745164_01856"/>
<keyword evidence="19" id="KW-1185">Reference proteome</keyword>
<gene>
    <name evidence="17" type="primary">queH</name>
    <name evidence="18" type="ORF">SAMN02745164_01856</name>
</gene>
<evidence type="ECO:0000313" key="18">
    <source>
        <dbReference type="EMBL" id="SHF13576.1"/>
    </source>
</evidence>
<dbReference type="PANTHER" id="PTHR36701">
    <property type="entry name" value="EPOXYQUEUOSINE REDUCTASE QUEH"/>
    <property type="match status" value="1"/>
</dbReference>
<comment type="pathway">
    <text evidence="2 17">tRNA modification; tRNA-queuosine biosynthesis.</text>
</comment>
<evidence type="ECO:0000313" key="19">
    <source>
        <dbReference type="Proteomes" id="UP000184334"/>
    </source>
</evidence>
<dbReference type="InterPro" id="IPR003828">
    <property type="entry name" value="QueH"/>
</dbReference>
<evidence type="ECO:0000256" key="4">
    <source>
        <dbReference type="ARBA" id="ARBA00012622"/>
    </source>
</evidence>
<evidence type="ECO:0000256" key="9">
    <source>
        <dbReference type="ARBA" id="ARBA00022785"/>
    </source>
</evidence>
<comment type="catalytic activity">
    <reaction evidence="16 17">
        <text>epoxyqueuosine(34) in tRNA + AH2 = queuosine(34) in tRNA + A + H2O</text>
        <dbReference type="Rhea" id="RHEA:32159"/>
        <dbReference type="Rhea" id="RHEA-COMP:18571"/>
        <dbReference type="Rhea" id="RHEA-COMP:18582"/>
        <dbReference type="ChEBI" id="CHEBI:13193"/>
        <dbReference type="ChEBI" id="CHEBI:15377"/>
        <dbReference type="ChEBI" id="CHEBI:17499"/>
        <dbReference type="ChEBI" id="CHEBI:194431"/>
        <dbReference type="ChEBI" id="CHEBI:194443"/>
        <dbReference type="EC" id="1.17.99.6"/>
    </reaction>
</comment>
<evidence type="ECO:0000256" key="14">
    <source>
        <dbReference type="ARBA" id="ARBA00023284"/>
    </source>
</evidence>
<evidence type="ECO:0000256" key="15">
    <source>
        <dbReference type="ARBA" id="ARBA00031446"/>
    </source>
</evidence>
<dbReference type="EMBL" id="FQUI01000038">
    <property type="protein sequence ID" value="SHF13576.1"/>
    <property type="molecule type" value="Genomic_DNA"/>
</dbReference>
<dbReference type="GO" id="GO:0052693">
    <property type="term" value="F:epoxyqueuosine reductase activity"/>
    <property type="evidence" value="ECO:0007669"/>
    <property type="project" value="UniProtKB-UniRule"/>
</dbReference>
<dbReference type="UniPathway" id="UPA00392"/>
<feature type="binding site" evidence="17">
    <location>
        <position position="86"/>
    </location>
    <ligand>
        <name>[4Fe-4S] cluster</name>
        <dbReference type="ChEBI" id="CHEBI:49883"/>
    </ligand>
</feature>
<feature type="binding site" evidence="17">
    <location>
        <position position="89"/>
    </location>
    <ligand>
        <name>[4Fe-4S] cluster</name>
        <dbReference type="ChEBI" id="CHEBI:49883"/>
    </ligand>
</feature>
<dbReference type="GO" id="GO:0046872">
    <property type="term" value="F:metal ion binding"/>
    <property type="evidence" value="ECO:0007669"/>
    <property type="project" value="UniProtKB-KW"/>
</dbReference>
<keyword evidence="13 17" id="KW-1015">Disulfide bond</keyword>
<dbReference type="GO" id="GO:0051539">
    <property type="term" value="F:4 iron, 4 sulfur cluster binding"/>
    <property type="evidence" value="ECO:0007669"/>
    <property type="project" value="UniProtKB-UniRule"/>
</dbReference>
<accession>A0A1M4Z7L3</accession>
<dbReference type="RefSeq" id="WP_072865669.1">
    <property type="nucleotide sequence ID" value="NZ_FQUI01000038.1"/>
</dbReference>
<dbReference type="HAMAP" id="MF_02089">
    <property type="entry name" value="QueH"/>
    <property type="match status" value="1"/>
</dbReference>
<evidence type="ECO:0000256" key="3">
    <source>
        <dbReference type="ARBA" id="ARBA00008207"/>
    </source>
</evidence>
<proteinExistence type="inferred from homology"/>
<keyword evidence="9 17" id="KW-0671">Queuosine biosynthesis</keyword>
<dbReference type="GO" id="GO:0008616">
    <property type="term" value="P:tRNA queuosine(34) biosynthetic process"/>
    <property type="evidence" value="ECO:0007669"/>
    <property type="project" value="UniProtKB-UniRule"/>
</dbReference>
<dbReference type="Pfam" id="PF02677">
    <property type="entry name" value="QueH"/>
    <property type="match status" value="1"/>
</dbReference>
<feature type="disulfide bond" description="Redox-active" evidence="17">
    <location>
        <begin position="168"/>
        <end position="170"/>
    </location>
</feature>
<comment type="caution">
    <text evidence="18">The sequence shown here is derived from an EMBL/GenBank/DDBJ whole genome shotgun (WGS) entry which is preliminary data.</text>
</comment>
<evidence type="ECO:0000256" key="1">
    <source>
        <dbReference type="ARBA" id="ARBA00002268"/>
    </source>
</evidence>
<dbReference type="AlphaFoldDB" id="A0A1M4Z7L3"/>
<keyword evidence="7 17" id="KW-0819">tRNA processing</keyword>
<keyword evidence="6 17" id="KW-0004">4Fe-4S</keyword>
<feature type="binding site" evidence="17">
    <location>
        <position position="8"/>
    </location>
    <ligand>
        <name>[4Fe-4S] cluster</name>
        <dbReference type="ChEBI" id="CHEBI:49883"/>
    </ligand>
</feature>
<keyword evidence="11 17" id="KW-0408">Iron</keyword>
<keyword evidence="12 17" id="KW-0411">Iron-sulfur</keyword>
<evidence type="ECO:0000256" key="7">
    <source>
        <dbReference type="ARBA" id="ARBA00022694"/>
    </source>
</evidence>
<evidence type="ECO:0000256" key="11">
    <source>
        <dbReference type="ARBA" id="ARBA00023004"/>
    </source>
</evidence>
<sequence length="265" mass="31916">MKIFLHVCCAPDLVLAHKKLKKKNIEYTTFFYNPNIYPYEEYEKRYQAYLKLKKRWNFEEILVENEYSEFLDVMSKVNVNDEKSRCYQCMYLRMEKSAIEAKKKGYEIFSTTLISSPRKKHEDILKIAENLKRKYNIEFYYENFRANNAISEGAKFCKVNGIYRQQYCGCEFSLIEAEKLRRKSFENRKKRLSEKLNFNFLNLMNKDLLKIPEDISPKYLYKFGLDILKDLKPKIILIRKEIAEDLNIKNGRNKIGNWKSKFIII</sequence>
<evidence type="ECO:0000256" key="6">
    <source>
        <dbReference type="ARBA" id="ARBA00022485"/>
    </source>
</evidence>
<reference evidence="18" key="1">
    <citation type="submission" date="2016-11" db="EMBL/GenBank/DDBJ databases">
        <authorList>
            <person name="Varghese N."/>
            <person name="Submissions S."/>
        </authorList>
    </citation>
    <scope>NUCLEOTIDE SEQUENCE [LARGE SCALE GENOMIC DNA]</scope>
    <source>
        <strain evidence="18">DSM 16785</strain>
    </source>
</reference>
<keyword evidence="8 17" id="KW-0479">Metal-binding</keyword>
<evidence type="ECO:0000256" key="2">
    <source>
        <dbReference type="ARBA" id="ARBA00004691"/>
    </source>
</evidence>
<name>A0A1M4Z7L3_MARH1</name>
<evidence type="ECO:0000256" key="5">
    <source>
        <dbReference type="ARBA" id="ARBA00016895"/>
    </source>
</evidence>
<evidence type="ECO:0000256" key="13">
    <source>
        <dbReference type="ARBA" id="ARBA00023157"/>
    </source>
</evidence>
<dbReference type="OrthoDB" id="9801033at2"/>
<comment type="function">
    <text evidence="1 17">Catalyzes the conversion of epoxyqueuosine (oQ) to queuosine (Q), which is a hypermodified base found in the wobble positions of tRNA(Asp), tRNA(Asn), tRNA(His) and tRNA(Tyr).</text>
</comment>
<dbReference type="PANTHER" id="PTHR36701:SF1">
    <property type="entry name" value="EPOXYQUEUOSINE REDUCTASE QUEH"/>
    <property type="match status" value="1"/>
</dbReference>
<comment type="similarity">
    <text evidence="3 17">Belongs to the QueH family.</text>
</comment>
<protein>
    <recommendedName>
        <fullName evidence="5 17">Epoxyqueuosine reductase QueH</fullName>
        <ecNumber evidence="4 17">1.17.99.6</ecNumber>
    </recommendedName>
    <alternativeName>
        <fullName evidence="15 17">Queuosine biosynthesis protein QueH</fullName>
    </alternativeName>
</protein>
<evidence type="ECO:0000256" key="17">
    <source>
        <dbReference type="HAMAP-Rule" id="MF_02089"/>
    </source>
</evidence>
<keyword evidence="14 17" id="KW-0676">Redox-active center</keyword>
<dbReference type="Proteomes" id="UP000184334">
    <property type="component" value="Unassembled WGS sequence"/>
</dbReference>
<evidence type="ECO:0000256" key="8">
    <source>
        <dbReference type="ARBA" id="ARBA00022723"/>
    </source>
</evidence>
<evidence type="ECO:0000256" key="16">
    <source>
        <dbReference type="ARBA" id="ARBA00047415"/>
    </source>
</evidence>
<evidence type="ECO:0000256" key="10">
    <source>
        <dbReference type="ARBA" id="ARBA00023002"/>
    </source>
</evidence>
<keyword evidence="10 17" id="KW-0560">Oxidoreductase</keyword>
<organism evidence="18 19">
    <name type="scientific">Marinitoga hydrogenitolerans (strain DSM 16785 / JCM 12826 / AT1271)</name>
    <dbReference type="NCBI Taxonomy" id="1122195"/>
    <lineage>
        <taxon>Bacteria</taxon>
        <taxon>Thermotogati</taxon>
        <taxon>Thermotogota</taxon>
        <taxon>Thermotogae</taxon>
        <taxon>Petrotogales</taxon>
        <taxon>Petrotogaceae</taxon>
        <taxon>Marinitoga</taxon>
    </lineage>
</organism>
<dbReference type="EC" id="1.17.99.6" evidence="4 17"/>